<sequence>MGMRATISEENIRKMVIIAPIVKIERTMNLVMSLMMMMEHVRDLTTTSRVKMVPMMVTEHITHPTPRMKVRRACGNPCPSQRGLYGYTSSSQSHSMGIRKCAYV</sequence>
<protein>
    <submittedName>
        <fullName evidence="1">Uncharacterized protein</fullName>
    </submittedName>
</protein>
<reference evidence="1 2" key="1">
    <citation type="submission" date="2020-09" db="EMBL/GenBank/DDBJ databases">
        <title>De no assembly of potato wild relative species, Solanum commersonii.</title>
        <authorList>
            <person name="Cho K."/>
        </authorList>
    </citation>
    <scope>NUCLEOTIDE SEQUENCE [LARGE SCALE GENOMIC DNA]</scope>
    <source>
        <strain evidence="1">LZ3.2</strain>
        <tissue evidence="1">Leaf</tissue>
    </source>
</reference>
<dbReference type="AlphaFoldDB" id="A0A9J6B016"/>
<dbReference type="Proteomes" id="UP000824120">
    <property type="component" value="Chromosome 1"/>
</dbReference>
<proteinExistence type="predicted"/>
<dbReference type="EMBL" id="JACXVP010000001">
    <property type="protein sequence ID" value="KAG5630072.1"/>
    <property type="molecule type" value="Genomic_DNA"/>
</dbReference>
<evidence type="ECO:0000313" key="2">
    <source>
        <dbReference type="Proteomes" id="UP000824120"/>
    </source>
</evidence>
<name>A0A9J6B016_SOLCO</name>
<gene>
    <name evidence="1" type="ORF">H5410_001789</name>
</gene>
<evidence type="ECO:0000313" key="1">
    <source>
        <dbReference type="EMBL" id="KAG5630072.1"/>
    </source>
</evidence>
<comment type="caution">
    <text evidence="1">The sequence shown here is derived from an EMBL/GenBank/DDBJ whole genome shotgun (WGS) entry which is preliminary data.</text>
</comment>
<keyword evidence="2" id="KW-1185">Reference proteome</keyword>
<dbReference type="OrthoDB" id="1328363at2759"/>
<organism evidence="1 2">
    <name type="scientific">Solanum commersonii</name>
    <name type="common">Commerson's wild potato</name>
    <name type="synonym">Commerson's nightshade</name>
    <dbReference type="NCBI Taxonomy" id="4109"/>
    <lineage>
        <taxon>Eukaryota</taxon>
        <taxon>Viridiplantae</taxon>
        <taxon>Streptophyta</taxon>
        <taxon>Embryophyta</taxon>
        <taxon>Tracheophyta</taxon>
        <taxon>Spermatophyta</taxon>
        <taxon>Magnoliopsida</taxon>
        <taxon>eudicotyledons</taxon>
        <taxon>Gunneridae</taxon>
        <taxon>Pentapetalae</taxon>
        <taxon>asterids</taxon>
        <taxon>lamiids</taxon>
        <taxon>Solanales</taxon>
        <taxon>Solanaceae</taxon>
        <taxon>Solanoideae</taxon>
        <taxon>Solaneae</taxon>
        <taxon>Solanum</taxon>
    </lineage>
</organism>
<accession>A0A9J6B016</accession>